<feature type="transmembrane region" description="Helical" evidence="6">
    <location>
        <begin position="277"/>
        <end position="295"/>
    </location>
</feature>
<feature type="transmembrane region" description="Helical" evidence="6">
    <location>
        <begin position="102"/>
        <end position="122"/>
    </location>
</feature>
<feature type="transmembrane region" description="Helical" evidence="6">
    <location>
        <begin position="9"/>
        <end position="30"/>
    </location>
</feature>
<keyword evidence="5 6" id="KW-0472">Membrane</keyword>
<evidence type="ECO:0000256" key="5">
    <source>
        <dbReference type="ARBA" id="ARBA00023136"/>
    </source>
</evidence>
<evidence type="ECO:0000313" key="8">
    <source>
        <dbReference type="EMBL" id="PRO66606.1"/>
    </source>
</evidence>
<keyword evidence="9" id="KW-1185">Reference proteome</keyword>
<gene>
    <name evidence="8" type="ORF">C6I21_04485</name>
</gene>
<accession>A0A2P6MJY2</accession>
<feature type="transmembrane region" description="Helical" evidence="6">
    <location>
        <begin position="134"/>
        <end position="155"/>
    </location>
</feature>
<feature type="transmembrane region" description="Helical" evidence="6">
    <location>
        <begin position="161"/>
        <end position="179"/>
    </location>
</feature>
<dbReference type="PANTHER" id="PTHR32322:SF2">
    <property type="entry name" value="EAMA DOMAIN-CONTAINING PROTEIN"/>
    <property type="match status" value="1"/>
</dbReference>
<evidence type="ECO:0000256" key="2">
    <source>
        <dbReference type="ARBA" id="ARBA00007362"/>
    </source>
</evidence>
<feature type="transmembrane region" description="Helical" evidence="6">
    <location>
        <begin position="78"/>
        <end position="96"/>
    </location>
</feature>
<keyword evidence="4 6" id="KW-1133">Transmembrane helix</keyword>
<dbReference type="AlphaFoldDB" id="A0A2P6MJY2"/>
<comment type="similarity">
    <text evidence="2">Belongs to the EamA transporter family.</text>
</comment>
<dbReference type="Proteomes" id="UP000243650">
    <property type="component" value="Unassembled WGS sequence"/>
</dbReference>
<protein>
    <submittedName>
        <fullName evidence="8">EamA family transporter</fullName>
    </submittedName>
</protein>
<feature type="transmembrane region" description="Helical" evidence="6">
    <location>
        <begin position="36"/>
        <end position="57"/>
    </location>
</feature>
<dbReference type="Pfam" id="PF00892">
    <property type="entry name" value="EamA"/>
    <property type="match status" value="2"/>
</dbReference>
<evidence type="ECO:0000256" key="6">
    <source>
        <dbReference type="SAM" id="Phobius"/>
    </source>
</evidence>
<comment type="subcellular location">
    <subcellularLocation>
        <location evidence="1">Endomembrane system</location>
        <topology evidence="1">Multi-pass membrane protein</topology>
    </subcellularLocation>
</comment>
<evidence type="ECO:0000256" key="4">
    <source>
        <dbReference type="ARBA" id="ARBA00022989"/>
    </source>
</evidence>
<feature type="transmembrane region" description="Helical" evidence="6">
    <location>
        <begin position="191"/>
        <end position="210"/>
    </location>
</feature>
<evidence type="ECO:0000256" key="1">
    <source>
        <dbReference type="ARBA" id="ARBA00004127"/>
    </source>
</evidence>
<organism evidence="8 9">
    <name type="scientific">Alkalicoccus urumqiensis</name>
    <name type="common">Bacillus urumqiensis</name>
    <dbReference type="NCBI Taxonomy" id="1548213"/>
    <lineage>
        <taxon>Bacteria</taxon>
        <taxon>Bacillati</taxon>
        <taxon>Bacillota</taxon>
        <taxon>Bacilli</taxon>
        <taxon>Bacillales</taxon>
        <taxon>Bacillaceae</taxon>
        <taxon>Alkalicoccus</taxon>
    </lineage>
</organism>
<dbReference type="InterPro" id="IPR000620">
    <property type="entry name" value="EamA_dom"/>
</dbReference>
<dbReference type="OrthoDB" id="9810818at2"/>
<feature type="domain" description="EamA" evidence="7">
    <location>
        <begin position="7"/>
        <end position="147"/>
    </location>
</feature>
<dbReference type="PANTHER" id="PTHR32322">
    <property type="entry name" value="INNER MEMBRANE TRANSPORTER"/>
    <property type="match status" value="1"/>
</dbReference>
<dbReference type="InterPro" id="IPR050638">
    <property type="entry name" value="AA-Vitamin_Transporters"/>
</dbReference>
<name>A0A2P6MJY2_ALKUR</name>
<evidence type="ECO:0000259" key="7">
    <source>
        <dbReference type="Pfam" id="PF00892"/>
    </source>
</evidence>
<feature type="domain" description="EamA" evidence="7">
    <location>
        <begin position="161"/>
        <end position="291"/>
    </location>
</feature>
<feature type="transmembrane region" description="Helical" evidence="6">
    <location>
        <begin position="253"/>
        <end position="271"/>
    </location>
</feature>
<dbReference type="InterPro" id="IPR037185">
    <property type="entry name" value="EmrE-like"/>
</dbReference>
<proteinExistence type="inferred from homology"/>
<dbReference type="EMBL" id="PVNS01000003">
    <property type="protein sequence ID" value="PRO66606.1"/>
    <property type="molecule type" value="Genomic_DNA"/>
</dbReference>
<feature type="transmembrane region" description="Helical" evidence="6">
    <location>
        <begin position="216"/>
        <end position="241"/>
    </location>
</feature>
<evidence type="ECO:0000256" key="3">
    <source>
        <dbReference type="ARBA" id="ARBA00022692"/>
    </source>
</evidence>
<comment type="caution">
    <text evidence="8">The sequence shown here is derived from an EMBL/GenBank/DDBJ whole genome shotgun (WGS) entry which is preliminary data.</text>
</comment>
<keyword evidence="3 6" id="KW-0812">Transmembrane</keyword>
<dbReference type="SUPFAM" id="SSF103481">
    <property type="entry name" value="Multidrug resistance efflux transporter EmrE"/>
    <property type="match status" value="2"/>
</dbReference>
<reference evidence="8 9" key="1">
    <citation type="submission" date="2018-03" db="EMBL/GenBank/DDBJ databases">
        <title>Bacillus urumqiensis sp. nov., a moderately haloalkaliphilic bacterium isolated from a salt lake.</title>
        <authorList>
            <person name="Zhao B."/>
            <person name="Liao Z."/>
        </authorList>
    </citation>
    <scope>NUCLEOTIDE SEQUENCE [LARGE SCALE GENOMIC DNA]</scope>
    <source>
        <strain evidence="8 9">BZ-SZ-XJ18</strain>
    </source>
</reference>
<evidence type="ECO:0000313" key="9">
    <source>
        <dbReference type="Proteomes" id="UP000243650"/>
    </source>
</evidence>
<dbReference type="GO" id="GO:0016020">
    <property type="term" value="C:membrane"/>
    <property type="evidence" value="ECO:0007669"/>
    <property type="project" value="UniProtKB-SubCell"/>
</dbReference>
<sequence length="309" mass="33508">MADRTWPGLLLVLTGTICWGVGGTVSQYLFQEADVPVTWLVSVRLLLSGAGLLFLAWMFRGRAAVVRVVRDRRALGSLILFGIFGMLGVQYTYMASISEGNAAVATLLQYSAPVFIIAWVLLRQPAEVTKREGTAVMMALSGTFLLLTNGSVSALSVPVPAVLWGLLSGAALAFYTLYAGPLLREWGSMTVIGWAMLIGGAAVAFLHPPWQIDTSAWTLTVLAYFLFVVFFGTMLAFWFYLESLRFLKPQVTSVLGSMEPLSAVVTSIVWLQIAFGGWQMLGGALILGMTFYLTLGKPPEKAGQEEETA</sequence>